<feature type="chain" id="PRO_5002710212" description="DUF930 domain-containing protein" evidence="2">
    <location>
        <begin position="33"/>
        <end position="160"/>
    </location>
</feature>
<feature type="signal peptide" evidence="2">
    <location>
        <begin position="1"/>
        <end position="32"/>
    </location>
</feature>
<dbReference type="InterPro" id="IPR009273">
    <property type="entry name" value="DUF930"/>
</dbReference>
<proteinExistence type="predicted"/>
<dbReference type="Pfam" id="PF06059">
    <property type="entry name" value="DUF930"/>
    <property type="match status" value="1"/>
</dbReference>
<keyword evidence="4" id="KW-1185">Reference proteome</keyword>
<dbReference type="eggNOG" id="ENOG503302G">
    <property type="taxonomic scope" value="Bacteria"/>
</dbReference>
<dbReference type="STRING" id="78245.Xaut_2746"/>
<feature type="region of interest" description="Disordered" evidence="1">
    <location>
        <begin position="32"/>
        <end position="56"/>
    </location>
</feature>
<reference evidence="3 4" key="1">
    <citation type="submission" date="2007-07" db="EMBL/GenBank/DDBJ databases">
        <title>Complete sequence of chromosome of Xanthobacter autotrophicus Py2.</title>
        <authorList>
            <consortium name="US DOE Joint Genome Institute"/>
            <person name="Copeland A."/>
            <person name="Lucas S."/>
            <person name="Lapidus A."/>
            <person name="Barry K."/>
            <person name="Glavina del Rio T."/>
            <person name="Hammon N."/>
            <person name="Israni S."/>
            <person name="Dalin E."/>
            <person name="Tice H."/>
            <person name="Pitluck S."/>
            <person name="Sims D."/>
            <person name="Brettin T."/>
            <person name="Bruce D."/>
            <person name="Detter J.C."/>
            <person name="Han C."/>
            <person name="Tapia R."/>
            <person name="Brainard J."/>
            <person name="Schmutz J."/>
            <person name="Larimer F."/>
            <person name="Land M."/>
            <person name="Hauser L."/>
            <person name="Kyrpides N."/>
            <person name="Kim E."/>
            <person name="Ensigns S.A."/>
            <person name="Richardson P."/>
        </authorList>
    </citation>
    <scope>NUCLEOTIDE SEQUENCE [LARGE SCALE GENOMIC DNA]</scope>
    <source>
        <strain evidence="4">ATCC BAA-1158 / Py2</strain>
    </source>
</reference>
<gene>
    <name evidence="3" type="ordered locus">Xaut_2746</name>
</gene>
<sequence length="160" mass="17453">MKRLLQTLLLSTLLLPAFVALSLAALPTPAEAAHKHTHSKKSHSHTAQPDNGQPKRDAAMLHVDLPTRIEQRCNARAMGTVGREHADMQPEEAVAYAFADPQLGEASITAPGAAIRSHGHWYHLSYTCHTSADGMDVDTFSYTLGEEVPRDEWSAHSLVP</sequence>
<dbReference type="Proteomes" id="UP000002417">
    <property type="component" value="Chromosome"/>
</dbReference>
<evidence type="ECO:0008006" key="5">
    <source>
        <dbReference type="Google" id="ProtNLM"/>
    </source>
</evidence>
<evidence type="ECO:0000313" key="4">
    <source>
        <dbReference type="Proteomes" id="UP000002417"/>
    </source>
</evidence>
<evidence type="ECO:0000256" key="1">
    <source>
        <dbReference type="SAM" id="MobiDB-lite"/>
    </source>
</evidence>
<dbReference type="KEGG" id="xau:Xaut_2746"/>
<dbReference type="AlphaFoldDB" id="A7IIZ3"/>
<name>A7IIZ3_XANP2</name>
<organism evidence="3 4">
    <name type="scientific">Xanthobacter autotrophicus (strain ATCC BAA-1158 / Py2)</name>
    <dbReference type="NCBI Taxonomy" id="78245"/>
    <lineage>
        <taxon>Bacteria</taxon>
        <taxon>Pseudomonadati</taxon>
        <taxon>Pseudomonadota</taxon>
        <taxon>Alphaproteobacteria</taxon>
        <taxon>Hyphomicrobiales</taxon>
        <taxon>Xanthobacteraceae</taxon>
        <taxon>Xanthobacter</taxon>
    </lineage>
</organism>
<dbReference type="EMBL" id="CP000781">
    <property type="protein sequence ID" value="ABS67986.1"/>
    <property type="molecule type" value="Genomic_DNA"/>
</dbReference>
<accession>A7IIZ3</accession>
<keyword evidence="2" id="KW-0732">Signal</keyword>
<protein>
    <recommendedName>
        <fullName evidence="5">DUF930 domain-containing protein</fullName>
    </recommendedName>
</protein>
<dbReference type="HOGENOM" id="CLU_1651497_0_0_5"/>
<evidence type="ECO:0000256" key="2">
    <source>
        <dbReference type="SAM" id="SignalP"/>
    </source>
</evidence>
<evidence type="ECO:0000313" key="3">
    <source>
        <dbReference type="EMBL" id="ABS67986.1"/>
    </source>
</evidence>
<feature type="compositionally biased region" description="Basic residues" evidence="1">
    <location>
        <begin position="35"/>
        <end position="44"/>
    </location>
</feature>